<accession>A0A926NRE8</accession>
<gene>
    <name evidence="2" type="ORF">IDJ76_11040</name>
</gene>
<dbReference type="Proteomes" id="UP000619078">
    <property type="component" value="Unassembled WGS sequence"/>
</dbReference>
<evidence type="ECO:0008006" key="4">
    <source>
        <dbReference type="Google" id="ProtNLM"/>
    </source>
</evidence>
<proteinExistence type="predicted"/>
<comment type="caution">
    <text evidence="2">The sequence shown here is derived from an EMBL/GenBank/DDBJ whole genome shotgun (WGS) entry which is preliminary data.</text>
</comment>
<feature type="signal peptide" evidence="1">
    <location>
        <begin position="1"/>
        <end position="19"/>
    </location>
</feature>
<keyword evidence="3" id="KW-1185">Reference proteome</keyword>
<dbReference type="EMBL" id="JACWMX010000004">
    <property type="protein sequence ID" value="MBD1393632.1"/>
    <property type="molecule type" value="Genomic_DNA"/>
</dbReference>
<organism evidence="2 3">
    <name type="scientific">Mucilaginibacter glaciei</name>
    <dbReference type="NCBI Taxonomy" id="2772109"/>
    <lineage>
        <taxon>Bacteria</taxon>
        <taxon>Pseudomonadati</taxon>
        <taxon>Bacteroidota</taxon>
        <taxon>Sphingobacteriia</taxon>
        <taxon>Sphingobacteriales</taxon>
        <taxon>Sphingobacteriaceae</taxon>
        <taxon>Mucilaginibacter</taxon>
    </lineage>
</organism>
<dbReference type="AlphaFoldDB" id="A0A926NRE8"/>
<reference evidence="2" key="1">
    <citation type="submission" date="2020-09" db="EMBL/GenBank/DDBJ databases">
        <title>Novel species of Mucilaginibacter isolated from a glacier on the Tibetan Plateau.</title>
        <authorList>
            <person name="Liu Q."/>
            <person name="Xin Y.-H."/>
        </authorList>
    </citation>
    <scope>NUCLEOTIDE SEQUENCE</scope>
    <source>
        <strain evidence="2">ZB1P21</strain>
    </source>
</reference>
<feature type="chain" id="PRO_5037611420" description="Outer membrane protein with beta-barrel domain" evidence="1">
    <location>
        <begin position="20"/>
        <end position="239"/>
    </location>
</feature>
<name>A0A926NRE8_9SPHI</name>
<evidence type="ECO:0000313" key="2">
    <source>
        <dbReference type="EMBL" id="MBD1393632.1"/>
    </source>
</evidence>
<keyword evidence="1" id="KW-0732">Signal</keyword>
<protein>
    <recommendedName>
        <fullName evidence="4">Outer membrane protein with beta-barrel domain</fullName>
    </recommendedName>
</protein>
<evidence type="ECO:0000256" key="1">
    <source>
        <dbReference type="SAM" id="SignalP"/>
    </source>
</evidence>
<evidence type="ECO:0000313" key="3">
    <source>
        <dbReference type="Proteomes" id="UP000619078"/>
    </source>
</evidence>
<sequence>MKKFILLTAAVFTAFAANAQYTYNTFGLGVGFSSVKGYTNVKRNYDEKAYNLNFIYNYSPYVPVAAEIQFGKLTGGGLTVDRDPYRRQYSNNYKAVILHADIYAGEVMDYEDSFFKNFLKNFFVGTGLGLIANNLTVQRTSLDDPNYVFPGDNSGVNIMIPLRAGYEIRLYGAYDQPFVGLILGYNHNIVFGEGLDGYDDPSSKFKNNALSQYRQITVGLRVNFGNEVSYSKSIRGGNN</sequence>
<dbReference type="RefSeq" id="WP_191163372.1">
    <property type="nucleotide sequence ID" value="NZ_JACWMX010000004.1"/>
</dbReference>